<evidence type="ECO:0000313" key="1">
    <source>
        <dbReference type="EMBL" id="QWZ07243.1"/>
    </source>
</evidence>
<accession>A0A975SWL0</accession>
<sequence>MPTTFDFWDRATSPLWRDLYALEARSADQEVPVRAARTLVPPGQRHGWRVRVSAQGGLALRRVKDVDPDPSSSYGRQLLRATVYADALRAPRSDAVVLESFGGAGTDGDPGALARALLAHDPDREVVWSVADAAIPAPAGCRAVVQGTAAWFDAVGRAGTLVTNGTFPRWFAKAEDQVLVQTWRGTALRRLGPDVNDPRVLDEDDELLEEQSRQWDLLVTPNAFTSAVLTKALGYPGPVAEIGSPRNDRLLADPDGALRTAVRRRLGVPDGRRVVLYAPTWRENARARGHHEKVLVADPADLAARLGDTVVLVRGHPNTAASASVSGPGVVDVTTYPDLAELFLAADVLVSDHSAVLFDFVLTDKPVVLLAPDLEEYQSGDRGLYVDLLADPPGPVVSTLEQLVPALEAGDAHAEDRHRMRETYGELEDGGATRRLLELLFPAARD</sequence>
<dbReference type="InterPro" id="IPR051612">
    <property type="entry name" value="Teichoic_Acid_Biosynth"/>
</dbReference>
<keyword evidence="2" id="KW-1185">Reference proteome</keyword>
<dbReference type="RefSeq" id="WP_216938754.1">
    <property type="nucleotide sequence ID" value="NZ_CP077062.1"/>
</dbReference>
<dbReference type="Proteomes" id="UP000683575">
    <property type="component" value="Chromosome"/>
</dbReference>
<dbReference type="Pfam" id="PF04464">
    <property type="entry name" value="Glyphos_transf"/>
    <property type="match status" value="1"/>
</dbReference>
<dbReference type="GO" id="GO:0047355">
    <property type="term" value="F:CDP-glycerol glycerophosphotransferase activity"/>
    <property type="evidence" value="ECO:0007669"/>
    <property type="project" value="InterPro"/>
</dbReference>
<organism evidence="1 2">
    <name type="scientific">Nocardioides panacis</name>
    <dbReference type="NCBI Taxonomy" id="2849501"/>
    <lineage>
        <taxon>Bacteria</taxon>
        <taxon>Bacillati</taxon>
        <taxon>Actinomycetota</taxon>
        <taxon>Actinomycetes</taxon>
        <taxon>Propionibacteriales</taxon>
        <taxon>Nocardioidaceae</taxon>
        <taxon>Nocardioides</taxon>
    </lineage>
</organism>
<name>A0A975SWL0_9ACTN</name>
<gene>
    <name evidence="1" type="ORF">KRR39_17465</name>
</gene>
<dbReference type="AlphaFoldDB" id="A0A975SWL0"/>
<dbReference type="PANTHER" id="PTHR37316:SF3">
    <property type="entry name" value="TEICHOIC ACID GLYCEROL-PHOSPHATE TRANSFERASE"/>
    <property type="match status" value="1"/>
</dbReference>
<reference evidence="1" key="1">
    <citation type="submission" date="2021-06" db="EMBL/GenBank/DDBJ databases">
        <title>Complete genome sequence of Nocardioides sp. G188.</title>
        <authorList>
            <person name="Im W.-T."/>
        </authorList>
    </citation>
    <scope>NUCLEOTIDE SEQUENCE</scope>
    <source>
        <strain evidence="1">G188</strain>
    </source>
</reference>
<protein>
    <submittedName>
        <fullName evidence="1">CDP-glycerol glycerophosphotransferase family protein</fullName>
    </submittedName>
</protein>
<dbReference type="InterPro" id="IPR007554">
    <property type="entry name" value="Glycerophosphate_synth"/>
</dbReference>
<dbReference type="KEGG" id="nps:KRR39_17465"/>
<dbReference type="GO" id="GO:0016020">
    <property type="term" value="C:membrane"/>
    <property type="evidence" value="ECO:0007669"/>
    <property type="project" value="InterPro"/>
</dbReference>
<dbReference type="EMBL" id="CP077062">
    <property type="protein sequence ID" value="QWZ07243.1"/>
    <property type="molecule type" value="Genomic_DNA"/>
</dbReference>
<proteinExistence type="predicted"/>
<evidence type="ECO:0000313" key="2">
    <source>
        <dbReference type="Proteomes" id="UP000683575"/>
    </source>
</evidence>
<dbReference type="PANTHER" id="PTHR37316">
    <property type="entry name" value="TEICHOIC ACID GLYCEROL-PHOSPHATE PRIMASE"/>
    <property type="match status" value="1"/>
</dbReference>